<comment type="catalytic activity">
    <reaction evidence="3">
        <text>L-methionyl-[protein] + [thioredoxin]-disulfide + H2O = L-methionyl-(R)-S-oxide-[protein] + [thioredoxin]-dithiol</text>
        <dbReference type="Rhea" id="RHEA:24164"/>
        <dbReference type="Rhea" id="RHEA-COMP:10698"/>
        <dbReference type="Rhea" id="RHEA-COMP:10700"/>
        <dbReference type="Rhea" id="RHEA-COMP:12313"/>
        <dbReference type="Rhea" id="RHEA-COMP:12314"/>
        <dbReference type="ChEBI" id="CHEBI:15377"/>
        <dbReference type="ChEBI" id="CHEBI:16044"/>
        <dbReference type="ChEBI" id="CHEBI:29950"/>
        <dbReference type="ChEBI" id="CHEBI:45764"/>
        <dbReference type="ChEBI" id="CHEBI:50058"/>
        <dbReference type="EC" id="1.8.4.12"/>
    </reaction>
</comment>
<dbReference type="Pfam" id="PF01641">
    <property type="entry name" value="SelR"/>
    <property type="match status" value="1"/>
</dbReference>
<reference evidence="5" key="1">
    <citation type="journal article" date="2014" name="Int. J. Syst. Evol. Microbiol.">
        <title>Complete genome of a new Firmicutes species belonging to the dominant human colonic microbiota ('Ruminococcus bicirculans') reveals two chromosomes and a selective capacity to utilize plant glucans.</title>
        <authorList>
            <consortium name="NISC Comparative Sequencing Program"/>
            <person name="Wegmann U."/>
            <person name="Louis P."/>
            <person name="Goesmann A."/>
            <person name="Henrissat B."/>
            <person name="Duncan S.H."/>
            <person name="Flint H.J."/>
        </authorList>
    </citation>
    <scope>NUCLEOTIDE SEQUENCE</scope>
    <source>
        <strain evidence="5">NBRC 108216</strain>
    </source>
</reference>
<evidence type="ECO:0000256" key="3">
    <source>
        <dbReference type="ARBA" id="ARBA00048488"/>
    </source>
</evidence>
<organism evidence="5 6">
    <name type="scientific">Algimonas porphyrae</name>
    <dbReference type="NCBI Taxonomy" id="1128113"/>
    <lineage>
        <taxon>Bacteria</taxon>
        <taxon>Pseudomonadati</taxon>
        <taxon>Pseudomonadota</taxon>
        <taxon>Alphaproteobacteria</taxon>
        <taxon>Maricaulales</taxon>
        <taxon>Robiginitomaculaceae</taxon>
        <taxon>Algimonas</taxon>
    </lineage>
</organism>
<dbReference type="InterPro" id="IPR011057">
    <property type="entry name" value="Mss4-like_sf"/>
</dbReference>
<evidence type="ECO:0000259" key="4">
    <source>
        <dbReference type="PROSITE" id="PS51790"/>
    </source>
</evidence>
<dbReference type="EMBL" id="BSNJ01000006">
    <property type="protein sequence ID" value="GLQ21746.1"/>
    <property type="molecule type" value="Genomic_DNA"/>
</dbReference>
<dbReference type="InterPro" id="IPR002579">
    <property type="entry name" value="Met_Sox_Rdtase_MsrB_dom"/>
</dbReference>
<feature type="domain" description="MsrB" evidence="4">
    <location>
        <begin position="74"/>
        <end position="195"/>
    </location>
</feature>
<comment type="caution">
    <text evidence="5">The sequence shown here is derived from an EMBL/GenBank/DDBJ whole genome shotgun (WGS) entry which is preliminary data.</text>
</comment>
<name>A0ABQ5V2I2_9PROT</name>
<dbReference type="SUPFAM" id="SSF51316">
    <property type="entry name" value="Mss4-like"/>
    <property type="match status" value="1"/>
</dbReference>
<evidence type="ECO:0000313" key="5">
    <source>
        <dbReference type="EMBL" id="GLQ21746.1"/>
    </source>
</evidence>
<accession>A0ABQ5V2I2</accession>
<sequence length="197" mass="21723">MADMKQSPQQIDRRHFTLSGLAMGGSAFILSACGASGQAQDQTQGRARSQAQAQRKTDVMSATESNIDWAALTRADWKDRLTEEEFYVLRKEGTERPFSSALNDEKRPGTYICAGCALPLFTTEMKFDSGTGWPSFFTTIDGAIDTKRDFKLVVPRTEYHCARCGGHQGHVFKDGPRPTGLRYCNNGVALDFIPDAA</sequence>
<reference evidence="5" key="2">
    <citation type="submission" date="2023-01" db="EMBL/GenBank/DDBJ databases">
        <title>Draft genome sequence of Algimonas porphyrae strain NBRC 108216.</title>
        <authorList>
            <person name="Sun Q."/>
            <person name="Mori K."/>
        </authorList>
    </citation>
    <scope>NUCLEOTIDE SEQUENCE</scope>
    <source>
        <strain evidence="5">NBRC 108216</strain>
    </source>
</reference>
<dbReference type="PANTHER" id="PTHR10173:SF57">
    <property type="entry name" value="PEPTIDE-METHIONINE (R)-S-OXIDE REDUCTASE"/>
    <property type="match status" value="1"/>
</dbReference>
<evidence type="ECO:0000256" key="2">
    <source>
        <dbReference type="ARBA" id="ARBA00023002"/>
    </source>
</evidence>
<keyword evidence="2" id="KW-0560">Oxidoreductase</keyword>
<dbReference type="PROSITE" id="PS51790">
    <property type="entry name" value="MSRB"/>
    <property type="match status" value="1"/>
</dbReference>
<dbReference type="NCBIfam" id="TIGR00357">
    <property type="entry name" value="peptide-methionine (R)-S-oxide reductase MsrB"/>
    <property type="match status" value="1"/>
</dbReference>
<dbReference type="PANTHER" id="PTHR10173">
    <property type="entry name" value="METHIONINE SULFOXIDE REDUCTASE"/>
    <property type="match status" value="1"/>
</dbReference>
<keyword evidence="6" id="KW-1185">Reference proteome</keyword>
<dbReference type="Gene3D" id="2.170.150.20">
    <property type="entry name" value="Peptide methionine sulfoxide reductase"/>
    <property type="match status" value="1"/>
</dbReference>
<gene>
    <name evidence="5" type="ORF">GCM10007854_27010</name>
</gene>
<proteinExistence type="predicted"/>
<dbReference type="PROSITE" id="PS51257">
    <property type="entry name" value="PROKAR_LIPOPROTEIN"/>
    <property type="match status" value="1"/>
</dbReference>
<dbReference type="Proteomes" id="UP001161390">
    <property type="component" value="Unassembled WGS sequence"/>
</dbReference>
<evidence type="ECO:0000313" key="6">
    <source>
        <dbReference type="Proteomes" id="UP001161390"/>
    </source>
</evidence>
<dbReference type="InterPro" id="IPR028427">
    <property type="entry name" value="Met_Sox_Rdtase_MsrB"/>
</dbReference>
<protein>
    <recommendedName>
        <fullName evidence="1">peptide-methionine (R)-S-oxide reductase</fullName>
        <ecNumber evidence="1">1.8.4.12</ecNumber>
    </recommendedName>
</protein>
<evidence type="ECO:0000256" key="1">
    <source>
        <dbReference type="ARBA" id="ARBA00012499"/>
    </source>
</evidence>
<dbReference type="EC" id="1.8.4.12" evidence="1"/>